<dbReference type="InterPro" id="IPR036691">
    <property type="entry name" value="Endo/exonu/phosph_ase_sf"/>
</dbReference>
<name>A0A1A8G377_9TELE</name>
<feature type="region of interest" description="Disordered" evidence="11">
    <location>
        <begin position="13"/>
        <end position="32"/>
    </location>
</feature>
<comment type="subcellular location">
    <subcellularLocation>
        <location evidence="2">Cytoplasm</location>
    </subcellularLocation>
</comment>
<keyword evidence="8" id="KW-0090">Biological rhythms</keyword>
<keyword evidence="6" id="KW-0378">Hydrolase</keyword>
<dbReference type="GO" id="GO:0046872">
    <property type="term" value="F:metal ion binding"/>
    <property type="evidence" value="ECO:0007669"/>
    <property type="project" value="UniProtKB-KW"/>
</dbReference>
<evidence type="ECO:0000313" key="13">
    <source>
        <dbReference type="EMBL" id="SBQ65672.1"/>
    </source>
</evidence>
<evidence type="ECO:0000256" key="3">
    <source>
        <dbReference type="ARBA" id="ARBA00010774"/>
    </source>
</evidence>
<organism evidence="13">
    <name type="scientific">Nothobranchius korthausae</name>
    <dbReference type="NCBI Taxonomy" id="1143690"/>
    <lineage>
        <taxon>Eukaryota</taxon>
        <taxon>Metazoa</taxon>
        <taxon>Chordata</taxon>
        <taxon>Craniata</taxon>
        <taxon>Vertebrata</taxon>
        <taxon>Euteleostomi</taxon>
        <taxon>Actinopterygii</taxon>
        <taxon>Neopterygii</taxon>
        <taxon>Teleostei</taxon>
        <taxon>Neoteleostei</taxon>
        <taxon>Acanthomorphata</taxon>
        <taxon>Ovalentaria</taxon>
        <taxon>Atherinomorphae</taxon>
        <taxon>Cyprinodontiformes</taxon>
        <taxon>Nothobranchiidae</taxon>
        <taxon>Nothobranchius</taxon>
    </lineage>
</organism>
<gene>
    <name evidence="13" type="primary">CCRN4L</name>
</gene>
<dbReference type="SUPFAM" id="SSF56219">
    <property type="entry name" value="DNase I-like"/>
    <property type="match status" value="1"/>
</dbReference>
<comment type="cofactor">
    <cofactor evidence="1">
        <name>Mg(2+)</name>
        <dbReference type="ChEBI" id="CHEBI:18420"/>
    </cofactor>
</comment>
<dbReference type="GO" id="GO:0007623">
    <property type="term" value="P:circadian rhythm"/>
    <property type="evidence" value="ECO:0007669"/>
    <property type="project" value="InterPro"/>
</dbReference>
<proteinExistence type="inferred from homology"/>
<feature type="domain" description="Endonuclease/exonuclease/phosphatase" evidence="12">
    <location>
        <begin position="129"/>
        <end position="404"/>
    </location>
</feature>
<evidence type="ECO:0000256" key="1">
    <source>
        <dbReference type="ARBA" id="ARBA00001946"/>
    </source>
</evidence>
<evidence type="ECO:0000256" key="4">
    <source>
        <dbReference type="ARBA" id="ARBA00022490"/>
    </source>
</evidence>
<dbReference type="InterPro" id="IPR050410">
    <property type="entry name" value="CCR4/nocturin_mRNA_transcr"/>
</dbReference>
<dbReference type="AlphaFoldDB" id="A0A1A8G377"/>
<keyword evidence="4" id="KW-0963">Cytoplasm</keyword>
<dbReference type="GO" id="GO:0006139">
    <property type="term" value="P:nucleobase-containing compound metabolic process"/>
    <property type="evidence" value="ECO:0007669"/>
    <property type="project" value="UniProtKB-ARBA"/>
</dbReference>
<dbReference type="Gene3D" id="3.60.10.10">
    <property type="entry name" value="Endonuclease/exonuclease/phosphatase"/>
    <property type="match status" value="1"/>
</dbReference>
<evidence type="ECO:0000256" key="2">
    <source>
        <dbReference type="ARBA" id="ARBA00004496"/>
    </source>
</evidence>
<dbReference type="GO" id="GO:0004535">
    <property type="term" value="F:poly(A)-specific ribonuclease activity"/>
    <property type="evidence" value="ECO:0007669"/>
    <property type="project" value="InterPro"/>
</dbReference>
<evidence type="ECO:0000256" key="6">
    <source>
        <dbReference type="ARBA" id="ARBA00022801"/>
    </source>
</evidence>
<comment type="similarity">
    <text evidence="3">Belongs to the CCR4/nocturin family.</text>
</comment>
<evidence type="ECO:0000256" key="5">
    <source>
        <dbReference type="ARBA" id="ARBA00022723"/>
    </source>
</evidence>
<dbReference type="InterPro" id="IPR005135">
    <property type="entry name" value="Endo/exonuclease/phosphatase"/>
</dbReference>
<evidence type="ECO:0000256" key="8">
    <source>
        <dbReference type="ARBA" id="ARBA00023108"/>
    </source>
</evidence>
<dbReference type="Pfam" id="PF03372">
    <property type="entry name" value="Exo_endo_phos"/>
    <property type="match status" value="1"/>
</dbReference>
<dbReference type="FunFam" id="3.60.10.10:FF:000012">
    <property type="entry name" value="nocturnin isoform X2"/>
    <property type="match status" value="1"/>
</dbReference>
<keyword evidence="5" id="KW-0479">Metal-binding</keyword>
<dbReference type="PANTHER" id="PTHR12121">
    <property type="entry name" value="CARBON CATABOLITE REPRESSOR PROTEIN 4"/>
    <property type="match status" value="1"/>
</dbReference>
<accession>A0A1A8G377</accession>
<dbReference type="PANTHER" id="PTHR12121:SF45">
    <property type="entry name" value="NOCTURNIN"/>
    <property type="match status" value="1"/>
</dbReference>
<reference evidence="13" key="1">
    <citation type="submission" date="2016-05" db="EMBL/GenBank/DDBJ databases">
        <authorList>
            <person name="Lavstsen T."/>
            <person name="Jespersen J.S."/>
        </authorList>
    </citation>
    <scope>NUCLEOTIDE SEQUENCE</scope>
    <source>
        <tissue evidence="13">Brain</tissue>
    </source>
</reference>
<evidence type="ECO:0000256" key="10">
    <source>
        <dbReference type="ARBA" id="ARBA00079931"/>
    </source>
</evidence>
<dbReference type="GO" id="GO:0005737">
    <property type="term" value="C:cytoplasm"/>
    <property type="evidence" value="ECO:0007669"/>
    <property type="project" value="UniProtKB-SubCell"/>
</dbReference>
<protein>
    <recommendedName>
        <fullName evidence="9">Nocturnin</fullName>
    </recommendedName>
    <alternativeName>
        <fullName evidence="10">Carbon catabolite repression 4-like protein</fullName>
    </alternativeName>
</protein>
<keyword evidence="7" id="KW-0460">Magnesium</keyword>
<dbReference type="InterPro" id="IPR034965">
    <property type="entry name" value="Deadenylase_nocturnin"/>
</dbReference>
<evidence type="ECO:0000256" key="9">
    <source>
        <dbReference type="ARBA" id="ARBA00023807"/>
    </source>
</evidence>
<sequence>MLAGEASRLEPSSFASAVGAEGKRSLQSREVCPMGGGATRLYTSLTQTFSSSSSPLPVPHSYLSPQPSLTNLDPDLYLKGSPVCPLDPVELLQQCQEALKDRPLHFHRDFVHMTDRNGNSAPCSPIRVMQWNILAQALGVGVDNFARCPLEALGWSRRRSLILEEILTYRPHILCMQEVDHFYDTFQPVLAGLGYGSHFCPKPWSPCLNVEGNTGPDGCALFFDESRFELLDSVNLRLSAMMIQTNQVAVVTTLRCRSTGRCVCVAVTHLKARSGWEWLRSAEGSDLLWHLENLVQTLVGDDSGVKVPLLICGDFNAIPAEEVYRRFAASPLGLDSAYKKLSPDGLTEPKYTTWKIRTTGESCSTLDYIWYTRDSLRVDAVLDMPSEEQIGPNRLPSFHYPSDHLSLVCDFSFKEKE</sequence>
<reference evidence="13" key="2">
    <citation type="submission" date="2016-06" db="EMBL/GenBank/DDBJ databases">
        <title>The genome of a short-lived fish provides insights into sex chromosome evolution and the genetic control of aging.</title>
        <authorList>
            <person name="Reichwald K."/>
            <person name="Felder M."/>
            <person name="Petzold A."/>
            <person name="Koch P."/>
            <person name="Groth M."/>
            <person name="Platzer M."/>
        </authorList>
    </citation>
    <scope>NUCLEOTIDE SEQUENCE</scope>
    <source>
        <tissue evidence="13">Brain</tissue>
    </source>
</reference>
<evidence type="ECO:0000256" key="7">
    <source>
        <dbReference type="ARBA" id="ARBA00022842"/>
    </source>
</evidence>
<dbReference type="CDD" id="cd09096">
    <property type="entry name" value="Deadenylase_nocturnin"/>
    <property type="match status" value="1"/>
</dbReference>
<dbReference type="EMBL" id="HAEB01019145">
    <property type="protein sequence ID" value="SBQ65672.1"/>
    <property type="molecule type" value="Transcribed_RNA"/>
</dbReference>
<evidence type="ECO:0000259" key="12">
    <source>
        <dbReference type="Pfam" id="PF03372"/>
    </source>
</evidence>
<evidence type="ECO:0000256" key="11">
    <source>
        <dbReference type="SAM" id="MobiDB-lite"/>
    </source>
</evidence>